<evidence type="ECO:0000256" key="10">
    <source>
        <dbReference type="ARBA" id="ARBA00023136"/>
    </source>
</evidence>
<proteinExistence type="inferred from homology"/>
<comment type="subcellular location">
    <subcellularLocation>
        <location evidence="1">Cell membrane</location>
        <topology evidence="1">Multi-pass membrane protein</topology>
    </subcellularLocation>
</comment>
<keyword evidence="3" id="KW-0813">Transport</keyword>
<evidence type="ECO:0000256" key="19">
    <source>
        <dbReference type="SAM" id="Phobius"/>
    </source>
</evidence>
<evidence type="ECO:0000256" key="18">
    <source>
        <dbReference type="SAM" id="MobiDB-lite"/>
    </source>
</evidence>
<comment type="catalytic activity">
    <reaction evidence="16">
        <text>Na(+)(in) = Na(+)(out)</text>
        <dbReference type="Rhea" id="RHEA:34963"/>
        <dbReference type="ChEBI" id="CHEBI:29101"/>
    </reaction>
</comment>
<feature type="transmembrane region" description="Helical" evidence="19">
    <location>
        <begin position="341"/>
        <end position="367"/>
    </location>
</feature>
<sequence length="1015" mass="111707">IRIYARSLEVRLAFAWEINVTRMRHDEDFRDLERQMLASVFPISLAALAANLLSFAVFVRQKFDNPAIRLVLVSVSFWEVFLQSAVICEVVMSLSGAKHAHTKASYVATSAFRLGIGAAAFVRNWNMVVLSVSRCELVWRPLASRGRLFFSPRRLKICLAAVVAVAFGLSLLVQLEFMGIVCDNLTDDEMGGIVIRPLLASPEGDRPGYPSLVFYSLQCLLPPLLIPGPTIGMSLRLRRARRVSRRMRHGEALAATGSSGSVSDSTGWCCLRRRSSSAGRSSSPPAVAEDEEGQQLVAASPSARDCSAEGRARRAAFLLASSGRSHHRQQQQHHQHQRTSVLVLALVLLFCVMESPTFLSTLCHFFFPHASLLSRQFIFLANVLTVLDSLLNFFVYAAASASFRAEIRNTMRCRRRRDSSYCEQSLSLTAGTIEQQQRTLQHRQLLHLGASRTTSSGCSRLLIIAYVIGWVVVYKKGYQDFDDVVSGVTTKVKGVQYTNLTGTSIGARIWDVADYVVPPQENNAFFITTNAVVTRDQTQGACDEDPSVAPCFSDADCPAGKPQMLGNGVNTGRCVPSSQAPNKTSCEILAWCPVEVDQLPAGGTMFPEAVNFTVLIKDSIEFPLFGVKRRNVLDYYNSSQLQNCVYNPDTDMYCPVFRIGDILKLAGIDNFTKIATGGVVSITVNWDCNLDWDASYCNPTYRFRRLDDENTKIAKGWNFRYANYYRINDTDHRTLIKAYGLRFVVYVTGRAGRFNVIPLTMNLGSGLALLGIATVLCDMIVLYLHHKKVIYRGAKYETLEDDDAYRLMNEEDDGLLSETSQDARQRVRASAQVLDPPGGNYGAIESSSSGLRARGRRTVHSGGSEQVETTGSVHAAVAGAFLAEFTDQFEYNLMPIALGAAVLGPPPFLLDLRLRSGQGFANRLAFVAHSLLYGVEDSVDFSLTRSKLGKASATVGNRPHLAQSGHVKISWQRLGARRRRLADPTAARTDKTATAATAAAAAPKLLQANQAVQTE</sequence>
<evidence type="ECO:0000256" key="16">
    <source>
        <dbReference type="ARBA" id="ARBA00036239"/>
    </source>
</evidence>
<dbReference type="Gene3D" id="1.20.1070.10">
    <property type="entry name" value="Rhodopsin 7-helix transmembrane proteins"/>
    <property type="match status" value="1"/>
</dbReference>
<keyword evidence="13" id="KW-0325">Glycoprotein</keyword>
<feature type="transmembrane region" description="Helical" evidence="19">
    <location>
        <begin position="70"/>
        <end position="92"/>
    </location>
</feature>
<dbReference type="AlphaFoldDB" id="A0A1I8H5C8"/>
<evidence type="ECO:0000256" key="13">
    <source>
        <dbReference type="ARBA" id="ARBA00023180"/>
    </source>
</evidence>
<feature type="transmembrane region" description="Helical" evidence="19">
    <location>
        <begin position="212"/>
        <end position="237"/>
    </location>
</feature>
<accession>A0A1I8H5C8</accession>
<evidence type="ECO:0000256" key="15">
    <source>
        <dbReference type="ARBA" id="ARBA00023303"/>
    </source>
</evidence>
<keyword evidence="10 19" id="KW-0472">Membrane</keyword>
<dbReference type="PRINTS" id="PR01307">
    <property type="entry name" value="P2XRECEPTOR"/>
</dbReference>
<dbReference type="GO" id="GO:0004931">
    <property type="term" value="F:extracellularly ATP-gated monoatomic cation channel activity"/>
    <property type="evidence" value="ECO:0007669"/>
    <property type="project" value="InterPro"/>
</dbReference>
<dbReference type="PANTHER" id="PTHR10125:SF31">
    <property type="entry name" value="P2X RECEPTOR E"/>
    <property type="match status" value="1"/>
</dbReference>
<keyword evidence="21" id="KW-1185">Reference proteome</keyword>
<keyword evidence="8 19" id="KW-1133">Transmembrane helix</keyword>
<feature type="transmembrane region" description="Helical" evidence="19">
    <location>
        <begin position="36"/>
        <end position="58"/>
    </location>
</feature>
<dbReference type="GO" id="GO:0005886">
    <property type="term" value="C:plasma membrane"/>
    <property type="evidence" value="ECO:0007669"/>
    <property type="project" value="UniProtKB-SubCell"/>
</dbReference>
<evidence type="ECO:0000256" key="3">
    <source>
        <dbReference type="ARBA" id="ARBA00022448"/>
    </source>
</evidence>
<dbReference type="GO" id="GO:0070588">
    <property type="term" value="P:calcium ion transmembrane transport"/>
    <property type="evidence" value="ECO:0007669"/>
    <property type="project" value="TreeGrafter"/>
</dbReference>
<dbReference type="GO" id="GO:0008528">
    <property type="term" value="F:G protein-coupled peptide receptor activity"/>
    <property type="evidence" value="ECO:0007669"/>
    <property type="project" value="InterPro"/>
</dbReference>
<dbReference type="FunFam" id="2.60.490.10:FF:000001">
    <property type="entry name" value="P2X purinoceptor"/>
    <property type="match status" value="1"/>
</dbReference>
<dbReference type="GO" id="GO:0098794">
    <property type="term" value="C:postsynapse"/>
    <property type="evidence" value="ECO:0007669"/>
    <property type="project" value="GOC"/>
</dbReference>
<dbReference type="FunFam" id="1.10.287.940:FF:000010">
    <property type="entry name" value="P2X receptor E"/>
    <property type="match status" value="1"/>
</dbReference>
<evidence type="ECO:0000256" key="1">
    <source>
        <dbReference type="ARBA" id="ARBA00004651"/>
    </source>
</evidence>
<feature type="transmembrane region" description="Helical" evidence="19">
    <location>
        <begin position="155"/>
        <end position="175"/>
    </location>
</feature>
<keyword evidence="14" id="KW-1071">Ligand-gated ion channel</keyword>
<dbReference type="InterPro" id="IPR017452">
    <property type="entry name" value="GPCR_Rhodpsn_7TM"/>
</dbReference>
<name>A0A1I8H5C8_9PLAT</name>
<dbReference type="WBParaSite" id="maker-uti_cns_0004503-snap-gene-0.2-mRNA-1">
    <property type="protein sequence ID" value="maker-uti_cns_0004503-snap-gene-0.2-mRNA-1"/>
    <property type="gene ID" value="maker-uti_cns_0004503-snap-gene-0.2"/>
</dbReference>
<keyword evidence="15" id="KW-0407">Ion channel</keyword>
<dbReference type="Pfam" id="PF00864">
    <property type="entry name" value="P2X_receptor"/>
    <property type="match status" value="1"/>
</dbReference>
<comment type="similarity">
    <text evidence="2">Belongs to the P2X receptor family.</text>
</comment>
<evidence type="ECO:0000256" key="12">
    <source>
        <dbReference type="ARBA" id="ARBA00023170"/>
    </source>
</evidence>
<dbReference type="Gene3D" id="2.60.490.10">
    <property type="entry name" value="atp-gated p2x4 ion channel domain"/>
    <property type="match status" value="1"/>
</dbReference>
<feature type="domain" description="G-protein coupled receptors family 1 profile" evidence="20">
    <location>
        <begin position="50"/>
        <end position="396"/>
    </location>
</feature>
<dbReference type="SUPFAM" id="SSF81321">
    <property type="entry name" value="Family A G protein-coupled receptor-like"/>
    <property type="match status" value="1"/>
</dbReference>
<protein>
    <submittedName>
        <fullName evidence="22">ATP receptor</fullName>
    </submittedName>
</protein>
<evidence type="ECO:0000256" key="7">
    <source>
        <dbReference type="ARBA" id="ARBA00022840"/>
    </source>
</evidence>
<dbReference type="NCBIfam" id="TIGR00863">
    <property type="entry name" value="P2X"/>
    <property type="match status" value="1"/>
</dbReference>
<feature type="transmembrane region" description="Helical" evidence="19">
    <location>
        <begin position="379"/>
        <end position="407"/>
    </location>
</feature>
<dbReference type="GO" id="GO:0001614">
    <property type="term" value="F:purinergic nucleotide receptor activity"/>
    <property type="evidence" value="ECO:0007669"/>
    <property type="project" value="InterPro"/>
</dbReference>
<dbReference type="InterPro" id="IPR001429">
    <property type="entry name" value="P2X_purnocptor"/>
</dbReference>
<evidence type="ECO:0000256" key="4">
    <source>
        <dbReference type="ARBA" id="ARBA00022475"/>
    </source>
</evidence>
<dbReference type="InterPro" id="IPR019427">
    <property type="entry name" value="7TM_GPCR_serpentine_rcpt_Srw"/>
</dbReference>
<keyword evidence="6" id="KW-0547">Nucleotide-binding</keyword>
<keyword evidence="11" id="KW-1015">Disulfide bond</keyword>
<evidence type="ECO:0000313" key="21">
    <source>
        <dbReference type="Proteomes" id="UP000095280"/>
    </source>
</evidence>
<reference evidence="22" key="1">
    <citation type="submission" date="2016-11" db="UniProtKB">
        <authorList>
            <consortium name="WormBaseParasite"/>
        </authorList>
    </citation>
    <scope>IDENTIFICATION</scope>
</reference>
<evidence type="ECO:0000313" key="22">
    <source>
        <dbReference type="WBParaSite" id="maker-uti_cns_0004503-snap-gene-0.2-mRNA-1"/>
    </source>
</evidence>
<dbReference type="InterPro" id="IPR027309">
    <property type="entry name" value="P2X_extracellular_dom_sf"/>
</dbReference>
<feature type="region of interest" description="Disordered" evidence="18">
    <location>
        <begin position="275"/>
        <end position="294"/>
    </location>
</feature>
<dbReference type="GO" id="GO:0033198">
    <property type="term" value="P:response to ATP"/>
    <property type="evidence" value="ECO:0007669"/>
    <property type="project" value="InterPro"/>
</dbReference>
<dbReference type="Proteomes" id="UP000095280">
    <property type="component" value="Unplaced"/>
</dbReference>
<evidence type="ECO:0000256" key="5">
    <source>
        <dbReference type="ARBA" id="ARBA00022692"/>
    </source>
</evidence>
<feature type="transmembrane region" description="Helical" evidence="19">
    <location>
        <begin position="763"/>
        <end position="784"/>
    </location>
</feature>
<dbReference type="PROSITE" id="PS50262">
    <property type="entry name" value="G_PROTEIN_RECEP_F1_2"/>
    <property type="match status" value="1"/>
</dbReference>
<evidence type="ECO:0000256" key="17">
    <source>
        <dbReference type="ARBA" id="ARBA00036634"/>
    </source>
</evidence>
<dbReference type="GO" id="GO:0005524">
    <property type="term" value="F:ATP binding"/>
    <property type="evidence" value="ECO:0007669"/>
    <property type="project" value="UniProtKB-KW"/>
</dbReference>
<evidence type="ECO:0000256" key="8">
    <source>
        <dbReference type="ARBA" id="ARBA00022989"/>
    </source>
</evidence>
<organism evidence="21 22">
    <name type="scientific">Macrostomum lignano</name>
    <dbReference type="NCBI Taxonomy" id="282301"/>
    <lineage>
        <taxon>Eukaryota</taxon>
        <taxon>Metazoa</taxon>
        <taxon>Spiralia</taxon>
        <taxon>Lophotrochozoa</taxon>
        <taxon>Platyhelminthes</taxon>
        <taxon>Rhabditophora</taxon>
        <taxon>Macrostomorpha</taxon>
        <taxon>Macrostomida</taxon>
        <taxon>Macrostomidae</taxon>
        <taxon>Macrostomum</taxon>
    </lineage>
</organism>
<evidence type="ECO:0000256" key="9">
    <source>
        <dbReference type="ARBA" id="ARBA00023065"/>
    </source>
</evidence>
<keyword evidence="9" id="KW-0406">Ion transport</keyword>
<evidence type="ECO:0000256" key="14">
    <source>
        <dbReference type="ARBA" id="ARBA00023286"/>
    </source>
</evidence>
<keyword evidence="5 19" id="KW-0812">Transmembrane</keyword>
<dbReference type="InterPro" id="IPR059116">
    <property type="entry name" value="P2X_receptor"/>
</dbReference>
<keyword evidence="7" id="KW-0067">ATP-binding</keyword>
<dbReference type="PANTHER" id="PTHR10125">
    <property type="entry name" value="P2X PURINOCEPTOR"/>
    <property type="match status" value="1"/>
</dbReference>
<evidence type="ECO:0000256" key="6">
    <source>
        <dbReference type="ARBA" id="ARBA00022741"/>
    </source>
</evidence>
<dbReference type="Pfam" id="PF10324">
    <property type="entry name" value="7TM_GPCR_Srw"/>
    <property type="match status" value="1"/>
</dbReference>
<feature type="transmembrane region" description="Helical" evidence="19">
    <location>
        <begin position="457"/>
        <end position="474"/>
    </location>
</feature>
<keyword evidence="12" id="KW-0675">Receptor</keyword>
<evidence type="ECO:0000259" key="20">
    <source>
        <dbReference type="PROSITE" id="PS50262"/>
    </source>
</evidence>
<evidence type="ECO:0000256" key="11">
    <source>
        <dbReference type="ARBA" id="ARBA00023157"/>
    </source>
</evidence>
<keyword evidence="4" id="KW-1003">Cell membrane</keyword>
<evidence type="ECO:0000256" key="2">
    <source>
        <dbReference type="ARBA" id="ARBA00009848"/>
    </source>
</evidence>
<comment type="catalytic activity">
    <reaction evidence="17">
        <text>Ca(2+)(in) = Ca(2+)(out)</text>
        <dbReference type="Rhea" id="RHEA:29671"/>
        <dbReference type="ChEBI" id="CHEBI:29108"/>
    </reaction>
</comment>
<dbReference type="Gene3D" id="1.10.287.940">
    <property type="entry name" value="atp-gated p2x4 ion channel"/>
    <property type="match status" value="1"/>
</dbReference>